<feature type="compositionally biased region" description="Polar residues" evidence="3">
    <location>
        <begin position="168"/>
        <end position="179"/>
    </location>
</feature>
<dbReference type="GO" id="GO:0030681">
    <property type="term" value="C:multimeric ribonuclease P complex"/>
    <property type="evidence" value="ECO:0007669"/>
    <property type="project" value="TreeGrafter"/>
</dbReference>
<dbReference type="Proteomes" id="UP000070501">
    <property type="component" value="Unassembled WGS sequence"/>
</dbReference>
<dbReference type="InterPro" id="IPR038085">
    <property type="entry name" value="Rnp2-like_sf"/>
</dbReference>
<dbReference type="EMBL" id="KQ964280">
    <property type="protein sequence ID" value="KXJ85508.1"/>
    <property type="molecule type" value="Genomic_DNA"/>
</dbReference>
<dbReference type="Pfam" id="PF01900">
    <property type="entry name" value="RNase_P_Rpp14"/>
    <property type="match status" value="1"/>
</dbReference>
<dbReference type="Gene3D" id="3.30.70.3250">
    <property type="entry name" value="Ribonuclease P, Pop5 subunit"/>
    <property type="match status" value="1"/>
</dbReference>
<proteinExistence type="inferred from homology"/>
<feature type="region of interest" description="Disordered" evidence="3">
    <location>
        <begin position="154"/>
        <end position="179"/>
    </location>
</feature>
<dbReference type="GO" id="GO:0000172">
    <property type="term" value="C:ribonuclease MRP complex"/>
    <property type="evidence" value="ECO:0007669"/>
    <property type="project" value="TreeGrafter"/>
</dbReference>
<dbReference type="STRING" id="196109.A0A136IL53"/>
<protein>
    <submittedName>
        <fullName evidence="4">Rpp14 family protein</fullName>
    </submittedName>
</protein>
<dbReference type="PANTHER" id="PTHR15441">
    <property type="entry name" value="RIBONUCLEASE P PROTEIN SUBUNIT P14"/>
    <property type="match status" value="1"/>
</dbReference>
<dbReference type="FunCoup" id="A0A136IL53">
    <property type="interactions" value="250"/>
</dbReference>
<reference evidence="5" key="1">
    <citation type="submission" date="2016-02" db="EMBL/GenBank/DDBJ databases">
        <title>Draft genome sequence of Microdochium bolleyi, a fungal endophyte of beachgrass.</title>
        <authorList>
            <consortium name="DOE Joint Genome Institute"/>
            <person name="David A.S."/>
            <person name="May G."/>
            <person name="Haridas S."/>
            <person name="Lim J."/>
            <person name="Wang M."/>
            <person name="Labutti K."/>
            <person name="Lipzen A."/>
            <person name="Barry K."/>
            <person name="Grigoriev I.V."/>
        </authorList>
    </citation>
    <scope>NUCLEOTIDE SEQUENCE [LARGE SCALE GENOMIC DNA]</scope>
    <source>
        <strain evidence="5">J235TASD1</strain>
    </source>
</reference>
<dbReference type="PANTHER" id="PTHR15441:SF2">
    <property type="entry name" value="RIBONUCLEASE P_MRP PROTEIN SUBUNIT POP5"/>
    <property type="match status" value="1"/>
</dbReference>
<dbReference type="InterPro" id="IPR002759">
    <property type="entry name" value="Pop5/Rpp14/Rnp2-like"/>
</dbReference>
<sequence length="194" mass="21346">MVRIKERYLLVNILYPTELGSKQGIPDLVLLNSPTTDYLTPGALIRALRAEIAINFGDYGSGAIEGGGLSIKYLSPATSTFILKINRPYYRLVWTALTMMDSVPVRDGKPCVFRVVHVSGTIRRAEEEAIRRARSLCIAVQDGHDRKLQDPLGNIFGQAGRPTRQAKKATSNLTSTETSVYETSDVEMAEVSEG</sequence>
<name>A0A136IL53_9PEZI</name>
<dbReference type="GO" id="GO:0033204">
    <property type="term" value="F:ribonuclease P RNA binding"/>
    <property type="evidence" value="ECO:0007669"/>
    <property type="project" value="TreeGrafter"/>
</dbReference>
<keyword evidence="5" id="KW-1185">Reference proteome</keyword>
<accession>A0A136IL53</accession>
<evidence type="ECO:0000256" key="1">
    <source>
        <dbReference type="ARBA" id="ARBA00010800"/>
    </source>
</evidence>
<dbReference type="AlphaFoldDB" id="A0A136IL53"/>
<dbReference type="InParanoid" id="A0A136IL53"/>
<evidence type="ECO:0000313" key="5">
    <source>
        <dbReference type="Proteomes" id="UP000070501"/>
    </source>
</evidence>
<dbReference type="GO" id="GO:0005730">
    <property type="term" value="C:nucleolus"/>
    <property type="evidence" value="ECO:0007669"/>
    <property type="project" value="TreeGrafter"/>
</dbReference>
<organism evidence="4 5">
    <name type="scientific">Microdochium bolleyi</name>
    <dbReference type="NCBI Taxonomy" id="196109"/>
    <lineage>
        <taxon>Eukaryota</taxon>
        <taxon>Fungi</taxon>
        <taxon>Dikarya</taxon>
        <taxon>Ascomycota</taxon>
        <taxon>Pezizomycotina</taxon>
        <taxon>Sordariomycetes</taxon>
        <taxon>Xylariomycetidae</taxon>
        <taxon>Xylariales</taxon>
        <taxon>Microdochiaceae</taxon>
        <taxon>Microdochium</taxon>
    </lineage>
</organism>
<evidence type="ECO:0000313" key="4">
    <source>
        <dbReference type="EMBL" id="KXJ85508.1"/>
    </source>
</evidence>
<keyword evidence="2" id="KW-0819">tRNA processing</keyword>
<dbReference type="SUPFAM" id="SSF160350">
    <property type="entry name" value="Rnp2-like"/>
    <property type="match status" value="1"/>
</dbReference>
<gene>
    <name evidence="4" type="ORF">Micbo1qcDRAFT_127916</name>
</gene>
<comment type="similarity">
    <text evidence="1">Belongs to the eukaryotic/archaeal RNase P protein component 2 family.</text>
</comment>
<dbReference type="GO" id="GO:0001682">
    <property type="term" value="P:tRNA 5'-leader removal"/>
    <property type="evidence" value="ECO:0007669"/>
    <property type="project" value="InterPro"/>
</dbReference>
<dbReference type="OrthoDB" id="24745at2759"/>
<evidence type="ECO:0000256" key="2">
    <source>
        <dbReference type="ARBA" id="ARBA00022694"/>
    </source>
</evidence>
<evidence type="ECO:0000256" key="3">
    <source>
        <dbReference type="SAM" id="MobiDB-lite"/>
    </source>
</evidence>